<dbReference type="Gene3D" id="3.30.565.10">
    <property type="entry name" value="Histidine kinase-like ATPase, C-terminal domain"/>
    <property type="match status" value="1"/>
</dbReference>
<proteinExistence type="predicted"/>
<dbReference type="GO" id="GO:0005886">
    <property type="term" value="C:plasma membrane"/>
    <property type="evidence" value="ECO:0007669"/>
    <property type="project" value="TreeGrafter"/>
</dbReference>
<dbReference type="InterPro" id="IPR036097">
    <property type="entry name" value="HisK_dim/P_sf"/>
</dbReference>
<dbReference type="Pfam" id="PF02518">
    <property type="entry name" value="HATPase_c"/>
    <property type="match status" value="1"/>
</dbReference>
<dbReference type="SMART" id="SM00388">
    <property type="entry name" value="HisKA"/>
    <property type="match status" value="1"/>
</dbReference>
<dbReference type="FunFam" id="3.30.565.10:FF:000006">
    <property type="entry name" value="Sensor histidine kinase WalK"/>
    <property type="match status" value="1"/>
</dbReference>
<evidence type="ECO:0000313" key="11">
    <source>
        <dbReference type="Proteomes" id="UP000030700"/>
    </source>
</evidence>
<evidence type="ECO:0000256" key="2">
    <source>
        <dbReference type="ARBA" id="ARBA00012438"/>
    </source>
</evidence>
<evidence type="ECO:0000256" key="3">
    <source>
        <dbReference type="ARBA" id="ARBA00022553"/>
    </source>
</evidence>
<dbReference type="Pfam" id="PF00512">
    <property type="entry name" value="HisKA"/>
    <property type="match status" value="1"/>
</dbReference>
<accession>A0A081BN15</accession>
<evidence type="ECO:0000256" key="6">
    <source>
        <dbReference type="PROSITE-ProRule" id="PRU00169"/>
    </source>
</evidence>
<dbReference type="PROSITE" id="PS50109">
    <property type="entry name" value="HIS_KIN"/>
    <property type="match status" value="1"/>
</dbReference>
<dbReference type="Pfam" id="PF00072">
    <property type="entry name" value="Response_reg"/>
    <property type="match status" value="1"/>
</dbReference>
<dbReference type="PANTHER" id="PTHR43047">
    <property type="entry name" value="TWO-COMPONENT HISTIDINE PROTEIN KINASE"/>
    <property type="match status" value="1"/>
</dbReference>
<dbReference type="Gene3D" id="1.10.287.130">
    <property type="match status" value="1"/>
</dbReference>
<dbReference type="SMART" id="SM00387">
    <property type="entry name" value="HATPase_c"/>
    <property type="match status" value="1"/>
</dbReference>
<dbReference type="Proteomes" id="UP000030700">
    <property type="component" value="Unassembled WGS sequence"/>
</dbReference>
<organism evidence="10">
    <name type="scientific">Candidatus Moduliflexus flocculans</name>
    <dbReference type="NCBI Taxonomy" id="1499966"/>
    <lineage>
        <taxon>Bacteria</taxon>
        <taxon>Candidatus Moduliflexota</taxon>
        <taxon>Candidatus Moduliflexia</taxon>
        <taxon>Candidatus Moduliflexales</taxon>
        <taxon>Candidatus Moduliflexaceae</taxon>
    </lineage>
</organism>
<keyword evidence="3 6" id="KW-0597">Phosphoprotein</keyword>
<evidence type="ECO:0000259" key="8">
    <source>
        <dbReference type="PROSITE" id="PS50109"/>
    </source>
</evidence>
<comment type="catalytic activity">
    <reaction evidence="1">
        <text>ATP + protein L-histidine = ADP + protein N-phospho-L-histidine.</text>
        <dbReference type="EC" id="2.7.13.3"/>
    </reaction>
</comment>
<dbReference type="SMART" id="SM00065">
    <property type="entry name" value="GAF"/>
    <property type="match status" value="1"/>
</dbReference>
<evidence type="ECO:0000259" key="9">
    <source>
        <dbReference type="PROSITE" id="PS50110"/>
    </source>
</evidence>
<keyword evidence="7" id="KW-0175">Coiled coil</keyword>
<feature type="coiled-coil region" evidence="7">
    <location>
        <begin position="127"/>
        <end position="161"/>
    </location>
</feature>
<name>A0A081BN15_9BACT</name>
<dbReference type="InterPro" id="IPR005467">
    <property type="entry name" value="His_kinase_dom"/>
</dbReference>
<feature type="domain" description="Histidine kinase" evidence="8">
    <location>
        <begin position="351"/>
        <end position="569"/>
    </location>
</feature>
<dbReference type="Pfam" id="PF13185">
    <property type="entry name" value="GAF_2"/>
    <property type="match status" value="1"/>
</dbReference>
<dbReference type="InterPro" id="IPR036890">
    <property type="entry name" value="HATPase_C_sf"/>
</dbReference>
<dbReference type="GO" id="GO:0000155">
    <property type="term" value="F:phosphorelay sensor kinase activity"/>
    <property type="evidence" value="ECO:0007669"/>
    <property type="project" value="InterPro"/>
</dbReference>
<gene>
    <name evidence="10" type="ORF">U14_03027</name>
</gene>
<reference evidence="10" key="1">
    <citation type="journal article" date="2015" name="PeerJ">
        <title>First genomic representation of candidate bacterial phylum KSB3 points to enhanced environmental sensing as a trigger of wastewater bulking.</title>
        <authorList>
            <person name="Sekiguchi Y."/>
            <person name="Ohashi A."/>
            <person name="Parks D.H."/>
            <person name="Yamauchi T."/>
            <person name="Tyson G.W."/>
            <person name="Hugenholtz P."/>
        </authorList>
    </citation>
    <scope>NUCLEOTIDE SEQUENCE [LARGE SCALE GENOMIC DNA]</scope>
</reference>
<evidence type="ECO:0000256" key="4">
    <source>
        <dbReference type="ARBA" id="ARBA00022679"/>
    </source>
</evidence>
<dbReference type="PROSITE" id="PS50110">
    <property type="entry name" value="RESPONSE_REGULATORY"/>
    <property type="match status" value="1"/>
</dbReference>
<keyword evidence="11" id="KW-1185">Reference proteome</keyword>
<dbReference type="SUPFAM" id="SSF47384">
    <property type="entry name" value="Homodimeric domain of signal transducing histidine kinase"/>
    <property type="match status" value="1"/>
</dbReference>
<evidence type="ECO:0000313" key="10">
    <source>
        <dbReference type="EMBL" id="GAK51781.1"/>
    </source>
</evidence>
<dbReference type="STRING" id="1499966.U14_03027"/>
<sequence length="573" mass="63879">MNELPSNESILIVDDKPGNLHLLAVILERYGYRLRLLTEGQAVMRAVLELPPDLILLDIMMPDIDGFEVCRQLKADARTSDIPIIFLSALTDISEKIKAFSLGATDYITKPFQQEEVLLRVKTQLALKEAQTQLRTHNLRLQQEIHERKQAEAILQQRNRELAVLNHFGEMLGSSLELHDVLFTALQEMQSLLQAVSASIWLFTADRQELECREILGPGSDQLRHARLPLGSGITGWVAEHGESILSSNILEDPRHHKTVGSSDDAPVRSMLSVPLKVKSQVIGVLNLVDPRVGRFTKDDLRFIEPIAASAAMAIENARLYTTAQQEIAERTRAEAELREANASKDKFFSIISHDLRSPLNTMMGFAELLISRVEHDTKDEIKRRAEKIHASAKRLHTLLENLLTWARIQRGALEYHPEAFSLSEVADEILDLFGENAEQNQVTLEHAISSHTGVYADYSMIYTVLRNLVSNALKFTPNGGSVRLSARLLEQDVEIAVADTGVGIPQADVAQLFRIDAHYTHVGTRGETGTGLGLVLCKELVEKNGGRIWVESESGSGTRFFFTLPGCAFYNG</sequence>
<evidence type="ECO:0000256" key="5">
    <source>
        <dbReference type="ARBA" id="ARBA00022777"/>
    </source>
</evidence>
<dbReference type="PRINTS" id="PR00344">
    <property type="entry name" value="BCTRLSENSOR"/>
</dbReference>
<dbReference type="CDD" id="cd00082">
    <property type="entry name" value="HisKA"/>
    <property type="match status" value="1"/>
</dbReference>
<feature type="domain" description="Response regulatory" evidence="9">
    <location>
        <begin position="9"/>
        <end position="125"/>
    </location>
</feature>
<evidence type="ECO:0000256" key="7">
    <source>
        <dbReference type="SAM" id="Coils"/>
    </source>
</evidence>
<dbReference type="EC" id="2.7.13.3" evidence="2"/>
<dbReference type="AlphaFoldDB" id="A0A081BN15"/>
<dbReference type="HOGENOM" id="CLU_000445_114_72_0"/>
<dbReference type="GO" id="GO:0009927">
    <property type="term" value="F:histidine phosphotransfer kinase activity"/>
    <property type="evidence" value="ECO:0007669"/>
    <property type="project" value="TreeGrafter"/>
</dbReference>
<dbReference type="SUPFAM" id="SSF55874">
    <property type="entry name" value="ATPase domain of HSP90 chaperone/DNA topoisomerase II/histidine kinase"/>
    <property type="match status" value="1"/>
</dbReference>
<dbReference type="InterPro" id="IPR003661">
    <property type="entry name" value="HisK_dim/P_dom"/>
</dbReference>
<dbReference type="InterPro" id="IPR011006">
    <property type="entry name" value="CheY-like_superfamily"/>
</dbReference>
<dbReference type="InterPro" id="IPR003018">
    <property type="entry name" value="GAF"/>
</dbReference>
<protein>
    <recommendedName>
        <fullName evidence="2">histidine kinase</fullName>
        <ecNumber evidence="2">2.7.13.3</ecNumber>
    </recommendedName>
</protein>
<feature type="modified residue" description="4-aspartylphosphate" evidence="6">
    <location>
        <position position="58"/>
    </location>
</feature>
<evidence type="ECO:0000256" key="1">
    <source>
        <dbReference type="ARBA" id="ARBA00000085"/>
    </source>
</evidence>
<dbReference type="InterPro" id="IPR004358">
    <property type="entry name" value="Sig_transdc_His_kin-like_C"/>
</dbReference>
<dbReference type="EMBL" id="DF820457">
    <property type="protein sequence ID" value="GAK51781.1"/>
    <property type="molecule type" value="Genomic_DNA"/>
</dbReference>
<dbReference type="InterPro" id="IPR001789">
    <property type="entry name" value="Sig_transdc_resp-reg_receiver"/>
</dbReference>
<keyword evidence="4" id="KW-0808">Transferase</keyword>
<dbReference type="SMART" id="SM00448">
    <property type="entry name" value="REC"/>
    <property type="match status" value="1"/>
</dbReference>
<dbReference type="SUPFAM" id="SSF52172">
    <property type="entry name" value="CheY-like"/>
    <property type="match status" value="1"/>
</dbReference>
<dbReference type="InterPro" id="IPR003594">
    <property type="entry name" value="HATPase_dom"/>
</dbReference>
<dbReference type="InterPro" id="IPR029016">
    <property type="entry name" value="GAF-like_dom_sf"/>
</dbReference>
<dbReference type="Gene3D" id="3.40.50.2300">
    <property type="match status" value="1"/>
</dbReference>
<dbReference type="Gene3D" id="3.30.450.40">
    <property type="match status" value="1"/>
</dbReference>
<dbReference type="CDD" id="cd19920">
    <property type="entry name" value="REC_PA4781-like"/>
    <property type="match status" value="1"/>
</dbReference>
<dbReference type="PANTHER" id="PTHR43047:SF72">
    <property type="entry name" value="OSMOSENSING HISTIDINE PROTEIN KINASE SLN1"/>
    <property type="match status" value="1"/>
</dbReference>
<dbReference type="SUPFAM" id="SSF55781">
    <property type="entry name" value="GAF domain-like"/>
    <property type="match status" value="1"/>
</dbReference>
<keyword evidence="5 10" id="KW-0418">Kinase</keyword>